<gene>
    <name evidence="2" type="ORF">Agabi119p4_1554</name>
</gene>
<feature type="transmembrane region" description="Helical" evidence="1">
    <location>
        <begin position="45"/>
        <end position="63"/>
    </location>
</feature>
<feature type="transmembrane region" description="Helical" evidence="1">
    <location>
        <begin position="20"/>
        <end position="38"/>
    </location>
</feature>
<keyword evidence="1" id="KW-0472">Membrane</keyword>
<name>A0A8H7KJG1_AGABI</name>
<organism evidence="2 3">
    <name type="scientific">Agaricus bisporus var. burnettii</name>
    <dbReference type="NCBI Taxonomy" id="192524"/>
    <lineage>
        <taxon>Eukaryota</taxon>
        <taxon>Fungi</taxon>
        <taxon>Dikarya</taxon>
        <taxon>Basidiomycota</taxon>
        <taxon>Agaricomycotina</taxon>
        <taxon>Agaricomycetes</taxon>
        <taxon>Agaricomycetidae</taxon>
        <taxon>Agaricales</taxon>
        <taxon>Agaricineae</taxon>
        <taxon>Agaricaceae</taxon>
        <taxon>Agaricus</taxon>
    </lineage>
</organism>
<feature type="transmembrane region" description="Helical" evidence="1">
    <location>
        <begin position="75"/>
        <end position="94"/>
    </location>
</feature>
<evidence type="ECO:0000313" key="2">
    <source>
        <dbReference type="EMBL" id="KAF7782178.1"/>
    </source>
</evidence>
<dbReference type="EMBL" id="JABXXO010000003">
    <property type="protein sequence ID" value="KAF7782178.1"/>
    <property type="molecule type" value="Genomic_DNA"/>
</dbReference>
<dbReference type="Proteomes" id="UP000629468">
    <property type="component" value="Unassembled WGS sequence"/>
</dbReference>
<proteinExistence type="predicted"/>
<evidence type="ECO:0000313" key="3">
    <source>
        <dbReference type="Proteomes" id="UP000629468"/>
    </source>
</evidence>
<protein>
    <submittedName>
        <fullName evidence="2">Uncharacterized protein</fullName>
    </submittedName>
</protein>
<reference evidence="2 3" key="1">
    <citation type="journal article" name="Sci. Rep.">
        <title>Telomere-to-telomere assembled and centromere annotated genomes of the two main subspecies of the button mushroom Agaricus bisporus reveal especially polymorphic chromosome ends.</title>
        <authorList>
            <person name="Sonnenberg A.S.M."/>
            <person name="Sedaghat-Telgerd N."/>
            <person name="Lavrijssen B."/>
            <person name="Ohm R.A."/>
            <person name="Hendrickx P.M."/>
            <person name="Scholtmeijer K."/>
            <person name="Baars J.J.P."/>
            <person name="van Peer A."/>
        </authorList>
    </citation>
    <scope>NUCLEOTIDE SEQUENCE [LARGE SCALE GENOMIC DNA]</scope>
    <source>
        <strain evidence="2 3">H119_p4</strain>
    </source>
</reference>
<feature type="transmembrane region" description="Helical" evidence="1">
    <location>
        <begin position="283"/>
        <end position="303"/>
    </location>
</feature>
<keyword evidence="1" id="KW-1133">Transmembrane helix</keyword>
<feature type="transmembrane region" description="Helical" evidence="1">
    <location>
        <begin position="167"/>
        <end position="188"/>
    </location>
</feature>
<comment type="caution">
    <text evidence="2">The sequence shown here is derived from an EMBL/GenBank/DDBJ whole genome shotgun (WGS) entry which is preliminary data.</text>
</comment>
<evidence type="ECO:0000256" key="1">
    <source>
        <dbReference type="SAM" id="Phobius"/>
    </source>
</evidence>
<keyword evidence="1" id="KW-0812">Transmembrane</keyword>
<dbReference type="AlphaFoldDB" id="A0A8H7KJG1"/>
<sequence length="355" mass="39405">MTFPSAIGGVPYREDLAPSIVFAVAYGCLLPLVIYRFLNRKSLTTLLIGTCIFAIGRIVTFALRASQAANESKRFSLGLTSFIQSDIALGYIGIASDLSNIIRTLLTTPTYGSDTYVQSAEAGSRYRFWISSAKLNDAEESLKHKKFPGMPPEGTPDHPRTRRWIRIGTVSLLYALIVATILGGTAAGNFENIVEGKYSAQTAMSLRFASSGLALGLLLCIIGATIWGYLYLPRINKRGCILVYSIGTMMCVIAVYRLTVMGNTTDSLQSTARGSLNSRSDKAVFYILHALPEWLSIALLLAFNTRREFNTGLVGDWRYRDETQQELKKRLKQEEAHRNKLKLRDIKLPEQALLR</sequence>
<accession>A0A8H7KJG1</accession>
<feature type="transmembrane region" description="Helical" evidence="1">
    <location>
        <begin position="239"/>
        <end position="258"/>
    </location>
</feature>
<feature type="transmembrane region" description="Helical" evidence="1">
    <location>
        <begin position="208"/>
        <end position="232"/>
    </location>
</feature>